<dbReference type="SUPFAM" id="SSF54928">
    <property type="entry name" value="RNA-binding domain, RBD"/>
    <property type="match status" value="1"/>
</dbReference>
<dbReference type="InterPro" id="IPR035979">
    <property type="entry name" value="RBD_domain_sf"/>
</dbReference>
<dbReference type="GO" id="GO:0003676">
    <property type="term" value="F:nucleic acid binding"/>
    <property type="evidence" value="ECO:0007669"/>
    <property type="project" value="InterPro"/>
</dbReference>
<sequence>MAMANSLFIAHIPSNITARDLREMFKRDNFTISRMESLETPDRIRVVCVDQCVADKIIDKYNGRVFHGVRLVVEPWMEFNSVTSRKKCLSASNNDPDPFERPTKPFSFTESSCAREFVPLKNKDNPDKCEFE</sequence>
<dbReference type="PaxDb" id="121845-A0A1S3DDM7"/>
<name>A0A1S3DDM7_DIACI</name>
<organism evidence="1 2">
    <name type="scientific">Diaphorina citri</name>
    <name type="common">Asian citrus psyllid</name>
    <dbReference type="NCBI Taxonomy" id="121845"/>
    <lineage>
        <taxon>Eukaryota</taxon>
        <taxon>Metazoa</taxon>
        <taxon>Ecdysozoa</taxon>
        <taxon>Arthropoda</taxon>
        <taxon>Hexapoda</taxon>
        <taxon>Insecta</taxon>
        <taxon>Pterygota</taxon>
        <taxon>Neoptera</taxon>
        <taxon>Paraneoptera</taxon>
        <taxon>Hemiptera</taxon>
        <taxon>Sternorrhyncha</taxon>
        <taxon>Psylloidea</taxon>
        <taxon>Psyllidae</taxon>
        <taxon>Diaphorininae</taxon>
        <taxon>Diaphorina</taxon>
    </lineage>
</organism>
<evidence type="ECO:0000313" key="1">
    <source>
        <dbReference type="Proteomes" id="UP000079169"/>
    </source>
</evidence>
<keyword evidence="1" id="KW-1185">Reference proteome</keyword>
<accession>A0A1S3DDM7</accession>
<reference evidence="2" key="1">
    <citation type="submission" date="2025-08" db="UniProtKB">
        <authorList>
            <consortium name="RefSeq"/>
        </authorList>
    </citation>
    <scope>IDENTIFICATION</scope>
</reference>
<dbReference type="KEGG" id="dci:103516642"/>
<dbReference type="RefSeq" id="XP_008479844.1">
    <property type="nucleotide sequence ID" value="XM_008481622.2"/>
</dbReference>
<dbReference type="Gene3D" id="3.30.70.330">
    <property type="match status" value="1"/>
</dbReference>
<dbReference type="InterPro" id="IPR012677">
    <property type="entry name" value="Nucleotide-bd_a/b_plait_sf"/>
</dbReference>
<dbReference type="AlphaFoldDB" id="A0A1S3DDM7"/>
<dbReference type="GeneID" id="103516642"/>
<gene>
    <name evidence="2" type="primary">LOC103516642</name>
</gene>
<protein>
    <submittedName>
        <fullName evidence="2">Uncharacterized protein LOC103516642</fullName>
    </submittedName>
</protein>
<dbReference type="Proteomes" id="UP000079169">
    <property type="component" value="Unplaced"/>
</dbReference>
<evidence type="ECO:0000313" key="2">
    <source>
        <dbReference type="RefSeq" id="XP_008479844.1"/>
    </source>
</evidence>
<proteinExistence type="predicted"/>